<organism evidence="2 3">
    <name type="scientific">Trichonephila clavata</name>
    <name type="common">Joro spider</name>
    <name type="synonym">Nephila clavata</name>
    <dbReference type="NCBI Taxonomy" id="2740835"/>
    <lineage>
        <taxon>Eukaryota</taxon>
        <taxon>Metazoa</taxon>
        <taxon>Ecdysozoa</taxon>
        <taxon>Arthropoda</taxon>
        <taxon>Chelicerata</taxon>
        <taxon>Arachnida</taxon>
        <taxon>Araneae</taxon>
        <taxon>Araneomorphae</taxon>
        <taxon>Entelegynae</taxon>
        <taxon>Araneoidea</taxon>
        <taxon>Nephilidae</taxon>
        <taxon>Trichonephila</taxon>
    </lineage>
</organism>
<keyword evidence="1" id="KW-0732">Signal</keyword>
<protein>
    <recommendedName>
        <fullName evidence="4">Secreted protein</fullName>
    </recommendedName>
</protein>
<sequence length="90" mass="10129">MPRNFVSPLLTVVCIVLVSRGTEDRCPSYDLLQRTPKRAVSIGRVTAATTRAGFYHLGFSFRGWVDHLGGSGPERVTLRTVWASRIMHLW</sequence>
<feature type="chain" id="PRO_5036501277" description="Secreted protein" evidence="1">
    <location>
        <begin position="22"/>
        <end position="90"/>
    </location>
</feature>
<evidence type="ECO:0008006" key="4">
    <source>
        <dbReference type="Google" id="ProtNLM"/>
    </source>
</evidence>
<reference evidence="2" key="1">
    <citation type="submission" date="2020-07" db="EMBL/GenBank/DDBJ databases">
        <title>Multicomponent nature underlies the extraordinary mechanical properties of spider dragline silk.</title>
        <authorList>
            <person name="Kono N."/>
            <person name="Nakamura H."/>
            <person name="Mori M."/>
            <person name="Yoshida Y."/>
            <person name="Ohtoshi R."/>
            <person name="Malay A.D."/>
            <person name="Moran D.A.P."/>
            <person name="Tomita M."/>
            <person name="Numata K."/>
            <person name="Arakawa K."/>
        </authorList>
    </citation>
    <scope>NUCLEOTIDE SEQUENCE</scope>
</reference>
<dbReference type="AlphaFoldDB" id="A0A8X6KM52"/>
<evidence type="ECO:0000313" key="3">
    <source>
        <dbReference type="Proteomes" id="UP000887116"/>
    </source>
</evidence>
<gene>
    <name evidence="2" type="ORF">TNCT_711621</name>
</gene>
<accession>A0A8X6KM52</accession>
<comment type="caution">
    <text evidence="2">The sequence shown here is derived from an EMBL/GenBank/DDBJ whole genome shotgun (WGS) entry which is preliminary data.</text>
</comment>
<keyword evidence="3" id="KW-1185">Reference proteome</keyword>
<evidence type="ECO:0000313" key="2">
    <source>
        <dbReference type="EMBL" id="GFQ77826.1"/>
    </source>
</evidence>
<dbReference type="EMBL" id="BMAO01031814">
    <property type="protein sequence ID" value="GFQ77826.1"/>
    <property type="molecule type" value="Genomic_DNA"/>
</dbReference>
<evidence type="ECO:0000256" key="1">
    <source>
        <dbReference type="SAM" id="SignalP"/>
    </source>
</evidence>
<feature type="signal peptide" evidence="1">
    <location>
        <begin position="1"/>
        <end position="21"/>
    </location>
</feature>
<name>A0A8X6KM52_TRICU</name>
<proteinExistence type="predicted"/>
<dbReference type="Proteomes" id="UP000887116">
    <property type="component" value="Unassembled WGS sequence"/>
</dbReference>